<dbReference type="EMBL" id="RBUT01000087">
    <property type="protein sequence ID" value="RMV48107.1"/>
    <property type="molecule type" value="Genomic_DNA"/>
</dbReference>
<name>A0A3M6CWB0_9PSED</name>
<protein>
    <submittedName>
        <fullName evidence="1">Uncharacterized protein</fullName>
    </submittedName>
</protein>
<organism evidence="1 2">
    <name type="scientific">Pseudomonas syringae pv. helianthi</name>
    <dbReference type="NCBI Taxonomy" id="251654"/>
    <lineage>
        <taxon>Bacteria</taxon>
        <taxon>Pseudomonadati</taxon>
        <taxon>Pseudomonadota</taxon>
        <taxon>Gammaproteobacteria</taxon>
        <taxon>Pseudomonadales</taxon>
        <taxon>Pseudomonadaceae</taxon>
        <taxon>Pseudomonas</taxon>
    </lineage>
</organism>
<sequence>MIVDTKGFPIEHKPNSFCLTPLHVPDRRKEGEGLRYYKGVYAGTPENSVGKHHESGSRLLVLSDTVFRTYLAAQSSRFRLGGVAAGKQLFGVNPHQYWLPAHDGNFGGFGLQAQLRCKTVCENGCALLSDQGRAALARYPGVH</sequence>
<evidence type="ECO:0000313" key="2">
    <source>
        <dbReference type="Proteomes" id="UP000279173"/>
    </source>
</evidence>
<dbReference type="AlphaFoldDB" id="A0A3M6CWB0"/>
<proteinExistence type="predicted"/>
<accession>A0A3M6CWB0</accession>
<dbReference type="Proteomes" id="UP000279173">
    <property type="component" value="Unassembled WGS sequence"/>
</dbReference>
<gene>
    <name evidence="1" type="ORF">ALP10_200267</name>
</gene>
<evidence type="ECO:0000313" key="1">
    <source>
        <dbReference type="EMBL" id="RMV48107.1"/>
    </source>
</evidence>
<reference evidence="1 2" key="1">
    <citation type="submission" date="2018-08" db="EMBL/GenBank/DDBJ databases">
        <title>Recombination of ecologically and evolutionarily significant loci maintains genetic cohesion in the Pseudomonas syringae species complex.</title>
        <authorList>
            <person name="Dillon M."/>
            <person name="Thakur S."/>
            <person name="Almeida R.N.D."/>
            <person name="Weir B.S."/>
            <person name="Guttman D.S."/>
        </authorList>
    </citation>
    <scope>NUCLEOTIDE SEQUENCE [LARGE SCALE GENOMIC DNA]</scope>
    <source>
        <strain evidence="1 2">ICMP 3263</strain>
    </source>
</reference>
<comment type="caution">
    <text evidence="1">The sequence shown here is derived from an EMBL/GenBank/DDBJ whole genome shotgun (WGS) entry which is preliminary data.</text>
</comment>